<feature type="domain" description="Helix-turn-helix" evidence="2">
    <location>
        <begin position="44"/>
        <end position="94"/>
    </location>
</feature>
<dbReference type="SUPFAM" id="SSF46955">
    <property type="entry name" value="Putative DNA-binding domain"/>
    <property type="match status" value="1"/>
</dbReference>
<dbReference type="InterPro" id="IPR041657">
    <property type="entry name" value="HTH_17"/>
</dbReference>
<dbReference type="RefSeq" id="WP_115373744.1">
    <property type="nucleotide sequence ID" value="NZ_QASA01000001.1"/>
</dbReference>
<feature type="coiled-coil region" evidence="1">
    <location>
        <begin position="23"/>
        <end position="50"/>
    </location>
</feature>
<dbReference type="InterPro" id="IPR010093">
    <property type="entry name" value="SinI_DNA-bd"/>
</dbReference>
<dbReference type="OrthoDB" id="597977at2"/>
<sequence>MNDILLTPIRLNELETLITNSVRKALLESHNNTQKELETLDENLTIQQAATFLNLAVPTIYGMVSRQEIPFSKPGKSKRLYFSKKDLTDFIKSGRRKTIAEIGQEADRYVASKTQKKR</sequence>
<protein>
    <recommendedName>
        <fullName evidence="2">Helix-turn-helix domain-containing protein</fullName>
    </recommendedName>
</protein>
<dbReference type="InterPro" id="IPR009061">
    <property type="entry name" value="DNA-bd_dom_put_sf"/>
</dbReference>
<name>A0A369QJP6_9BACT</name>
<dbReference type="GO" id="GO:0003677">
    <property type="term" value="F:DNA binding"/>
    <property type="evidence" value="ECO:0007669"/>
    <property type="project" value="InterPro"/>
</dbReference>
<keyword evidence="4" id="KW-1185">Reference proteome</keyword>
<dbReference type="Pfam" id="PF12728">
    <property type="entry name" value="HTH_17"/>
    <property type="match status" value="1"/>
</dbReference>
<reference evidence="3 4" key="1">
    <citation type="submission" date="2018-04" db="EMBL/GenBank/DDBJ databases">
        <title>Adhaeribacter sp. HMF7616 genome sequencing and assembly.</title>
        <authorList>
            <person name="Kang H."/>
            <person name="Kang J."/>
            <person name="Cha I."/>
            <person name="Kim H."/>
            <person name="Joh K."/>
        </authorList>
    </citation>
    <scope>NUCLEOTIDE SEQUENCE [LARGE SCALE GENOMIC DNA]</scope>
    <source>
        <strain evidence="3 4">HMF7616</strain>
    </source>
</reference>
<comment type="caution">
    <text evidence="3">The sequence shown here is derived from an EMBL/GenBank/DDBJ whole genome shotgun (WGS) entry which is preliminary data.</text>
</comment>
<dbReference type="NCBIfam" id="TIGR01764">
    <property type="entry name" value="excise"/>
    <property type="match status" value="1"/>
</dbReference>
<dbReference type="Proteomes" id="UP000253919">
    <property type="component" value="Unassembled WGS sequence"/>
</dbReference>
<evidence type="ECO:0000259" key="2">
    <source>
        <dbReference type="Pfam" id="PF12728"/>
    </source>
</evidence>
<evidence type="ECO:0000256" key="1">
    <source>
        <dbReference type="SAM" id="Coils"/>
    </source>
</evidence>
<accession>A0A369QJP6</accession>
<organism evidence="3 4">
    <name type="scientific">Adhaeribacter pallidiroseus</name>
    <dbReference type="NCBI Taxonomy" id="2072847"/>
    <lineage>
        <taxon>Bacteria</taxon>
        <taxon>Pseudomonadati</taxon>
        <taxon>Bacteroidota</taxon>
        <taxon>Cytophagia</taxon>
        <taxon>Cytophagales</taxon>
        <taxon>Hymenobacteraceae</taxon>
        <taxon>Adhaeribacter</taxon>
    </lineage>
</organism>
<dbReference type="EMBL" id="QASA01000001">
    <property type="protein sequence ID" value="RDC64612.1"/>
    <property type="molecule type" value="Genomic_DNA"/>
</dbReference>
<keyword evidence="1" id="KW-0175">Coiled coil</keyword>
<dbReference type="AlphaFoldDB" id="A0A369QJP6"/>
<evidence type="ECO:0000313" key="4">
    <source>
        <dbReference type="Proteomes" id="UP000253919"/>
    </source>
</evidence>
<gene>
    <name evidence="3" type="ORF">AHMF7616_03228</name>
</gene>
<proteinExistence type="predicted"/>
<evidence type="ECO:0000313" key="3">
    <source>
        <dbReference type="EMBL" id="RDC64612.1"/>
    </source>
</evidence>